<organism evidence="3 6">
    <name type="scientific">Lactobacillus selangorensis</name>
    <dbReference type="NCBI Taxonomy" id="81857"/>
    <lineage>
        <taxon>Bacteria</taxon>
        <taxon>Bacillati</taxon>
        <taxon>Bacillota</taxon>
        <taxon>Bacilli</taxon>
        <taxon>Lactobacillales</taxon>
        <taxon>Lactobacillaceae</taxon>
        <taxon>Lactobacillus</taxon>
    </lineage>
</organism>
<dbReference type="OrthoDB" id="9803467at2"/>
<feature type="domain" description="Beta-lactamase-related" evidence="2">
    <location>
        <begin position="9"/>
        <end position="316"/>
    </location>
</feature>
<reference evidence="5 6" key="1">
    <citation type="journal article" date="2015" name="Genome Announc.">
        <title>Expanding the biotechnology potential of lactobacilli through comparative genomics of 213 strains and associated genera.</title>
        <authorList>
            <person name="Sun Z."/>
            <person name="Harris H.M."/>
            <person name="McCann A."/>
            <person name="Guo C."/>
            <person name="Argimon S."/>
            <person name="Zhang W."/>
            <person name="Yang X."/>
            <person name="Jeffery I.B."/>
            <person name="Cooney J.C."/>
            <person name="Kagawa T.F."/>
            <person name="Liu W."/>
            <person name="Song Y."/>
            <person name="Salvetti E."/>
            <person name="Wrobel A."/>
            <person name="Rasinkangas P."/>
            <person name="Parkhill J."/>
            <person name="Rea M.C."/>
            <person name="O'Sullivan O."/>
            <person name="Ritari J."/>
            <person name="Douillard F.P."/>
            <person name="Paul Ross R."/>
            <person name="Yang R."/>
            <person name="Briner A.E."/>
            <person name="Felis G.E."/>
            <person name="de Vos W.M."/>
            <person name="Barrangou R."/>
            <person name="Klaenhammer T.R."/>
            <person name="Caufield P.W."/>
            <person name="Cui Y."/>
            <person name="Zhang H."/>
            <person name="O'Toole P.W."/>
        </authorList>
    </citation>
    <scope>NUCLEOTIDE SEQUENCE [LARGE SCALE GENOMIC DNA]</scope>
    <source>
        <strain evidence="3 6">ATCC BAA-66</strain>
        <strain evidence="4 5">DSM 13344</strain>
    </source>
</reference>
<dbReference type="GO" id="GO:0016787">
    <property type="term" value="F:hydrolase activity"/>
    <property type="evidence" value="ECO:0007669"/>
    <property type="project" value="UniProtKB-KW"/>
</dbReference>
<comment type="caution">
    <text evidence="3">The sequence shown here is derived from an EMBL/GenBank/DDBJ whole genome shotgun (WGS) entry which is preliminary data.</text>
</comment>
<dbReference type="Gene3D" id="3.40.710.10">
    <property type="entry name" value="DD-peptidase/beta-lactamase superfamily"/>
    <property type="match status" value="1"/>
</dbReference>
<evidence type="ECO:0000259" key="2">
    <source>
        <dbReference type="Pfam" id="PF00144"/>
    </source>
</evidence>
<dbReference type="AlphaFoldDB" id="A0A0R2FL25"/>
<keyword evidence="1" id="KW-0378">Hydrolase</keyword>
<dbReference type="SUPFAM" id="SSF56601">
    <property type="entry name" value="beta-lactamase/transpeptidase-like"/>
    <property type="match status" value="1"/>
</dbReference>
<evidence type="ECO:0000313" key="5">
    <source>
        <dbReference type="Proteomes" id="UP000051645"/>
    </source>
</evidence>
<gene>
    <name evidence="3" type="ORF">IV38_GL000181</name>
    <name evidence="4" type="ORF">IV40_GL000488</name>
</gene>
<evidence type="ECO:0000313" key="3">
    <source>
        <dbReference type="EMBL" id="KRN29299.1"/>
    </source>
</evidence>
<protein>
    <submittedName>
        <fullName evidence="3">Beta-lactamase family protein</fullName>
    </submittedName>
</protein>
<dbReference type="InterPro" id="IPR001466">
    <property type="entry name" value="Beta-lactam-related"/>
</dbReference>
<accession>A0A0R2FL25</accession>
<evidence type="ECO:0000256" key="1">
    <source>
        <dbReference type="ARBA" id="ARBA00022801"/>
    </source>
</evidence>
<evidence type="ECO:0000313" key="6">
    <source>
        <dbReference type="Proteomes" id="UP000051751"/>
    </source>
</evidence>
<dbReference type="Proteomes" id="UP000051645">
    <property type="component" value="Unassembled WGS sequence"/>
</dbReference>
<dbReference type="InterPro" id="IPR012338">
    <property type="entry name" value="Beta-lactam/transpept-like"/>
</dbReference>
<dbReference type="PATRIC" id="fig|81857.3.peg.187"/>
<sequence>MFAQTATEIEALVHQHIVPGVSYALLKNQQVHQNVLGRSALVPQPRPLKVNMLYDLASLTKVIGTTTLLLQLFEKGQLSLDTPVRKYLPEFGDDRVTIRHLMTHTSGIRGYIPNRDALPPEQLKTALLHEHVNDTFEKQVVYTDVGLLFVGWMMEKIVHEPIQQALTERVLQPLQLRHSTFQPDPRQCVPTEVTPERGVIQGVVHDPKAYTLKEHGASAGLFAPLSDLIAFEQFMLGQADLPDAPIQQKTVAKLFQNYAPNNLGRSIGWDLRFDPTDGHALLYHTGFTGTFMLIDRLKQSGLIVLSNRIHPTRDNQVFLERRDQIIQTFLQENK</sequence>
<proteinExistence type="predicted"/>
<evidence type="ECO:0000313" key="4">
    <source>
        <dbReference type="EMBL" id="KRN34172.1"/>
    </source>
</evidence>
<keyword evidence="5" id="KW-1185">Reference proteome</keyword>
<dbReference type="RefSeq" id="WP_057768762.1">
    <property type="nucleotide sequence ID" value="NZ_JQAT01000001.1"/>
</dbReference>
<dbReference type="Proteomes" id="UP000051751">
    <property type="component" value="Unassembled WGS sequence"/>
</dbReference>
<dbReference type="STRING" id="81857.IV38_GL000181"/>
<dbReference type="EMBL" id="JQAZ01000001">
    <property type="protein sequence ID" value="KRN34172.1"/>
    <property type="molecule type" value="Genomic_DNA"/>
</dbReference>
<dbReference type="PANTHER" id="PTHR43283:SF11">
    <property type="entry name" value="BETA-LACTAMASE-RELATED DOMAIN-CONTAINING PROTEIN"/>
    <property type="match status" value="1"/>
</dbReference>
<dbReference type="InterPro" id="IPR050789">
    <property type="entry name" value="Diverse_Enzym_Activities"/>
</dbReference>
<name>A0A0R2FL25_9LACO</name>
<dbReference type="EMBL" id="JQAT01000001">
    <property type="protein sequence ID" value="KRN29299.1"/>
    <property type="molecule type" value="Genomic_DNA"/>
</dbReference>
<dbReference type="PANTHER" id="PTHR43283">
    <property type="entry name" value="BETA-LACTAMASE-RELATED"/>
    <property type="match status" value="1"/>
</dbReference>
<dbReference type="Pfam" id="PF00144">
    <property type="entry name" value="Beta-lactamase"/>
    <property type="match status" value="1"/>
</dbReference>